<dbReference type="OMA" id="VFTHEHT"/>
<gene>
    <name evidence="15" type="ORF">VDBG_02496</name>
</gene>
<dbReference type="Gene3D" id="3.30.40.10">
    <property type="entry name" value="Zinc/RING finger domain, C3HC4 (zinc finger)"/>
    <property type="match status" value="1"/>
</dbReference>
<proteinExistence type="inferred from homology"/>
<feature type="region of interest" description="Disordered" evidence="13">
    <location>
        <begin position="764"/>
        <end position="786"/>
    </location>
</feature>
<dbReference type="OrthoDB" id="3838338at2759"/>
<dbReference type="SUPFAM" id="SSF57850">
    <property type="entry name" value="RING/U-box"/>
    <property type="match status" value="1"/>
</dbReference>
<feature type="compositionally biased region" description="Low complexity" evidence="13">
    <location>
        <begin position="644"/>
        <end position="658"/>
    </location>
</feature>
<dbReference type="GeneID" id="9534002"/>
<comment type="catalytic activity">
    <reaction evidence="1">
        <text>S-ubiquitinyl-[E2 ubiquitin-conjugating enzyme]-L-cysteine + [acceptor protein]-L-lysine = [E2 ubiquitin-conjugating enzyme]-L-cysteine + N(6)-ubiquitinyl-[acceptor protein]-L-lysine.</text>
        <dbReference type="EC" id="2.3.2.27"/>
    </reaction>
</comment>
<feature type="compositionally biased region" description="Low complexity" evidence="13">
    <location>
        <begin position="446"/>
        <end position="478"/>
    </location>
</feature>
<dbReference type="SMART" id="SM00355">
    <property type="entry name" value="ZnF_C2H2"/>
    <property type="match status" value="4"/>
</dbReference>
<evidence type="ECO:0000313" key="15">
    <source>
        <dbReference type="EMBL" id="EEY16387.1"/>
    </source>
</evidence>
<organism evidence="16">
    <name type="scientific">Verticillium alfalfae (strain VaMs.102 / ATCC MYA-4576 / FGSC 10136)</name>
    <name type="common">Verticillium wilt of alfalfa</name>
    <name type="synonym">Verticillium albo-atrum</name>
    <dbReference type="NCBI Taxonomy" id="526221"/>
    <lineage>
        <taxon>Eukaryota</taxon>
        <taxon>Fungi</taxon>
        <taxon>Dikarya</taxon>
        <taxon>Ascomycota</taxon>
        <taxon>Pezizomycotina</taxon>
        <taxon>Sordariomycetes</taxon>
        <taxon>Hypocreomycetidae</taxon>
        <taxon>Glomerellales</taxon>
        <taxon>Plectosphaerellaceae</taxon>
        <taxon>Verticillium</taxon>
    </lineage>
</organism>
<dbReference type="InterPro" id="IPR056437">
    <property type="entry name" value="Znf-C2H2_ZNF598/HEL2"/>
</dbReference>
<dbReference type="CDD" id="cd16615">
    <property type="entry name" value="RING-HC_ZNF598"/>
    <property type="match status" value="1"/>
</dbReference>
<evidence type="ECO:0000256" key="5">
    <source>
        <dbReference type="ARBA" id="ARBA00022490"/>
    </source>
</evidence>
<evidence type="ECO:0000256" key="4">
    <source>
        <dbReference type="ARBA" id="ARBA00012483"/>
    </source>
</evidence>
<feature type="compositionally biased region" description="Basic residues" evidence="13">
    <location>
        <begin position="630"/>
        <end position="641"/>
    </location>
</feature>
<dbReference type="PANTHER" id="PTHR22938">
    <property type="entry name" value="ZINC FINGER PROTEIN 598"/>
    <property type="match status" value="1"/>
</dbReference>
<dbReference type="InterPro" id="IPR044288">
    <property type="entry name" value="ZNF598/HEL2"/>
</dbReference>
<feature type="region of interest" description="Disordered" evidence="13">
    <location>
        <begin position="378"/>
        <end position="416"/>
    </location>
</feature>
<dbReference type="PANTHER" id="PTHR22938:SF0">
    <property type="entry name" value="E3 UBIQUITIN-PROTEIN LIGASE ZNF598"/>
    <property type="match status" value="1"/>
</dbReference>
<keyword evidence="10" id="KW-0862">Zinc</keyword>
<accession>C9SBA5</accession>
<feature type="region of interest" description="Disordered" evidence="13">
    <location>
        <begin position="1"/>
        <end position="98"/>
    </location>
</feature>
<dbReference type="Pfam" id="PF23202">
    <property type="entry name" value="PAH_ZNF598"/>
    <property type="match status" value="1"/>
</dbReference>
<dbReference type="GO" id="GO:0008270">
    <property type="term" value="F:zinc ion binding"/>
    <property type="evidence" value="ECO:0007669"/>
    <property type="project" value="UniProtKB-KW"/>
</dbReference>
<keyword evidence="7" id="KW-0808">Transferase</keyword>
<reference evidence="16" key="1">
    <citation type="journal article" date="2011" name="PLoS Pathog.">
        <title>Comparative genomics yields insights into niche adaptation of plant vascular wilt pathogens.</title>
        <authorList>
            <person name="Klosterman S.J."/>
            <person name="Subbarao K.V."/>
            <person name="Kang S."/>
            <person name="Veronese P."/>
            <person name="Gold S.E."/>
            <person name="Thomma B.P.H.J."/>
            <person name="Chen Z."/>
            <person name="Henrissat B."/>
            <person name="Lee Y.-H."/>
            <person name="Park J."/>
            <person name="Garcia-Pedrajas M.D."/>
            <person name="Barbara D.J."/>
            <person name="Anchieta A."/>
            <person name="de Jonge R."/>
            <person name="Santhanam P."/>
            <person name="Maruthachalam K."/>
            <person name="Atallah Z."/>
            <person name="Amyotte S.G."/>
            <person name="Paz Z."/>
            <person name="Inderbitzin P."/>
            <person name="Hayes R.J."/>
            <person name="Heiman D.I."/>
            <person name="Young S."/>
            <person name="Zeng Q."/>
            <person name="Engels R."/>
            <person name="Galagan J."/>
            <person name="Cuomo C.A."/>
            <person name="Dobinson K.F."/>
            <person name="Ma L.-J."/>
        </authorList>
    </citation>
    <scope>NUCLEOTIDE SEQUENCE [LARGE SCALE GENOMIC DNA]</scope>
    <source>
        <strain evidence="16">VaMs.102 / ATCC MYA-4576 / FGSC 10136</strain>
    </source>
</reference>
<dbReference type="GO" id="GO:0016567">
    <property type="term" value="P:protein ubiquitination"/>
    <property type="evidence" value="ECO:0007669"/>
    <property type="project" value="TreeGrafter"/>
</dbReference>
<evidence type="ECO:0000256" key="13">
    <source>
        <dbReference type="SAM" id="MobiDB-lite"/>
    </source>
</evidence>
<comment type="pathway">
    <text evidence="3">Protein modification; protein ubiquitination.</text>
</comment>
<evidence type="ECO:0000313" key="16">
    <source>
        <dbReference type="Proteomes" id="UP000008698"/>
    </source>
</evidence>
<feature type="domain" description="RING-type" evidence="14">
    <location>
        <begin position="104"/>
        <end position="144"/>
    </location>
</feature>
<evidence type="ECO:0000256" key="9">
    <source>
        <dbReference type="ARBA" id="ARBA00022771"/>
    </source>
</evidence>
<dbReference type="InterPro" id="IPR013083">
    <property type="entry name" value="Znf_RING/FYVE/PHD"/>
</dbReference>
<evidence type="ECO:0000256" key="2">
    <source>
        <dbReference type="ARBA" id="ARBA00004496"/>
    </source>
</evidence>
<dbReference type="GO" id="GO:0005737">
    <property type="term" value="C:cytoplasm"/>
    <property type="evidence" value="ECO:0007669"/>
    <property type="project" value="UniProtKB-SubCell"/>
</dbReference>
<dbReference type="AlphaFoldDB" id="C9SBA5"/>
<feature type="region of interest" description="Disordered" evidence="13">
    <location>
        <begin position="440"/>
        <end position="478"/>
    </location>
</feature>
<feature type="compositionally biased region" description="Polar residues" evidence="13">
    <location>
        <begin position="57"/>
        <end position="80"/>
    </location>
</feature>
<evidence type="ECO:0000256" key="11">
    <source>
        <dbReference type="ARBA" id="ARBA00035113"/>
    </source>
</evidence>
<dbReference type="STRING" id="526221.C9SBA5"/>
<feature type="compositionally biased region" description="Basic and acidic residues" evidence="13">
    <location>
        <begin position="379"/>
        <end position="404"/>
    </location>
</feature>
<dbReference type="GO" id="GO:0061630">
    <property type="term" value="F:ubiquitin protein ligase activity"/>
    <property type="evidence" value="ECO:0007669"/>
    <property type="project" value="UniProtKB-EC"/>
</dbReference>
<keyword evidence="16" id="KW-1185">Reference proteome</keyword>
<evidence type="ECO:0000256" key="6">
    <source>
        <dbReference type="ARBA" id="ARBA00022553"/>
    </source>
</evidence>
<feature type="region of interest" description="Disordered" evidence="13">
    <location>
        <begin position="618"/>
        <end position="664"/>
    </location>
</feature>
<dbReference type="Pfam" id="PF25447">
    <property type="entry name" value="RING_ZNF598"/>
    <property type="match status" value="1"/>
</dbReference>
<dbReference type="EC" id="2.3.2.27" evidence="4"/>
<dbReference type="PROSITE" id="PS00028">
    <property type="entry name" value="ZINC_FINGER_C2H2_1"/>
    <property type="match status" value="1"/>
</dbReference>
<comment type="similarity">
    <text evidence="11">Belongs to the ZNF598/HEL2 family.</text>
</comment>
<sequence>MASTEAGAADSTASRGGQRNRGRGRSEGGASRGGNSPSRGRGQRTRGRGGGNHNRGENQSKPSSSTAQSTQDVTPPTQGNAPPPTSDGKAAEGAPSTSDGDEVCFICADPIKFHSIAPCNHKTCHICGLRMRALYKTTDCPHCRTAAPFVIFTEDPLKRYEEYTDSDITSLDNNIGIKYASEEIVGDTVVLLRYNCPADDCVFAGLGWPDLHRHVRSAHQRKMCDLCTRNKKVFTHEHELFADKELEKHMRHGDDKPGALDQTGFKGHPLCGFCGQRFYDDDKLYDHCREKHERCFICDRRDSRHPHYYLNYQALEQHFSKDHYPCLDRECQERKFVVFESELDLKAHQLSEHGNTLSKDVRRDARIVDMAGFDFRPAYQEERRGGGANRREGRAGRGRGRDPNAEPLPQSSAQPMRRDEIAYQRQLAIHSAQSVSNRTFGGQLSAAPPAATATRQTGATARPANAVSSASQQQSEAADALGQLTIDPATATPADRARMARHSSVIERASNLLGQDQAKMNTFRQHISSYRQNKMTAPHLIDAFFSLFVDTSSNALGTLVREVADLFEDQTKARGIQKAWQDWRAINEDYPSLPGLGGMQGATTSSSGWASAATASAVTPSAAPSQNQKHSNRVLRLKNSTRRASAGGISSGPTSSTSNRRHQLVRGTGVKSPALFQWRSPSLAAAAATSASSTSSASTSRPSWIGPNNHAQGKHKKPRRESATLQITSPLCQRRRSPRQLSLGMVRAVASVETSELRGIRASAGDRGQKAVPMSAPTLPSERTRGARVPGSLRANYKHRRLHAMKGDGRHL</sequence>
<evidence type="ECO:0000256" key="8">
    <source>
        <dbReference type="ARBA" id="ARBA00022723"/>
    </source>
</evidence>
<protein>
    <recommendedName>
        <fullName evidence="4">RING-type E3 ubiquitin transferase</fullName>
        <ecNumber evidence="4">2.3.2.27</ecNumber>
    </recommendedName>
</protein>
<dbReference type="Proteomes" id="UP000008698">
    <property type="component" value="Unassembled WGS sequence"/>
</dbReference>
<comment type="subcellular location">
    <subcellularLocation>
        <location evidence="2">Cytoplasm</location>
    </subcellularLocation>
</comment>
<keyword evidence="5" id="KW-0963">Cytoplasm</keyword>
<evidence type="ECO:0000256" key="10">
    <source>
        <dbReference type="ARBA" id="ARBA00022833"/>
    </source>
</evidence>
<dbReference type="eggNOG" id="KOG2231">
    <property type="taxonomic scope" value="Eukaryota"/>
</dbReference>
<dbReference type="InterPro" id="IPR013087">
    <property type="entry name" value="Znf_C2H2_type"/>
</dbReference>
<name>C9SBA5_VERA1</name>
<feature type="compositionally biased region" description="Low complexity" evidence="13">
    <location>
        <begin position="690"/>
        <end position="700"/>
    </location>
</feature>
<feature type="region of interest" description="Disordered" evidence="13">
    <location>
        <begin position="690"/>
        <end position="724"/>
    </location>
</feature>
<dbReference type="KEGG" id="val:VDBG_02496"/>
<evidence type="ECO:0000256" key="7">
    <source>
        <dbReference type="ARBA" id="ARBA00022679"/>
    </source>
</evidence>
<dbReference type="HOGENOM" id="CLU_008515_1_0_1"/>
<evidence type="ECO:0000259" key="14">
    <source>
        <dbReference type="PROSITE" id="PS50089"/>
    </source>
</evidence>
<evidence type="ECO:0000256" key="1">
    <source>
        <dbReference type="ARBA" id="ARBA00000900"/>
    </source>
</evidence>
<evidence type="ECO:0000256" key="12">
    <source>
        <dbReference type="PROSITE-ProRule" id="PRU00175"/>
    </source>
</evidence>
<keyword evidence="9 12" id="KW-0863">Zinc-finger</keyword>
<dbReference type="PROSITE" id="PS50089">
    <property type="entry name" value="ZF_RING_2"/>
    <property type="match status" value="1"/>
</dbReference>
<dbReference type="Pfam" id="PF23230">
    <property type="entry name" value="zf-C2H2_13"/>
    <property type="match status" value="1"/>
</dbReference>
<dbReference type="InterPro" id="IPR057634">
    <property type="entry name" value="PAH_ZNF598/HEL2"/>
</dbReference>
<keyword evidence="6" id="KW-0597">Phosphoprotein</keyword>
<dbReference type="GO" id="GO:0043022">
    <property type="term" value="F:ribosome binding"/>
    <property type="evidence" value="ECO:0007669"/>
    <property type="project" value="TreeGrafter"/>
</dbReference>
<dbReference type="EMBL" id="DS985215">
    <property type="protein sequence ID" value="EEY16387.1"/>
    <property type="molecule type" value="Genomic_DNA"/>
</dbReference>
<keyword evidence="8" id="KW-0479">Metal-binding</keyword>
<dbReference type="RefSeq" id="XP_003008308.1">
    <property type="nucleotide sequence ID" value="XM_003008262.1"/>
</dbReference>
<dbReference type="InterPro" id="IPR041888">
    <property type="entry name" value="RING-HC_ZNF598/HEL2"/>
</dbReference>
<dbReference type="InterPro" id="IPR001841">
    <property type="entry name" value="Znf_RING"/>
</dbReference>
<evidence type="ECO:0000256" key="3">
    <source>
        <dbReference type="ARBA" id="ARBA00004906"/>
    </source>
</evidence>
<dbReference type="GO" id="GO:0072344">
    <property type="term" value="P:rescue of stalled ribosome"/>
    <property type="evidence" value="ECO:0007669"/>
    <property type="project" value="InterPro"/>
</dbReference>